<dbReference type="SUPFAM" id="SSF49452">
    <property type="entry name" value="Starch-binding domain-like"/>
    <property type="match status" value="3"/>
</dbReference>
<gene>
    <name evidence="12" type="ORF">FPL14_16050</name>
</gene>
<dbReference type="Gene3D" id="2.60.40.1220">
    <property type="match status" value="1"/>
</dbReference>
<feature type="compositionally biased region" description="Polar residues" evidence="10">
    <location>
        <begin position="2142"/>
        <end position="2152"/>
    </location>
</feature>
<feature type="region of interest" description="Disordered" evidence="10">
    <location>
        <begin position="2127"/>
        <end position="2155"/>
    </location>
</feature>
<dbReference type="PANTHER" id="PTHR43002">
    <property type="entry name" value="GLYCOGEN DEBRANCHING ENZYME"/>
    <property type="match status" value="1"/>
</dbReference>
<organism evidence="12 13">
    <name type="scientific">Cohnella cholangitidis</name>
    <dbReference type="NCBI Taxonomy" id="2598458"/>
    <lineage>
        <taxon>Bacteria</taxon>
        <taxon>Bacillati</taxon>
        <taxon>Bacillota</taxon>
        <taxon>Bacilli</taxon>
        <taxon>Bacillales</taxon>
        <taxon>Paenibacillaceae</taxon>
        <taxon>Cohnella</taxon>
    </lineage>
</organism>
<evidence type="ECO:0000256" key="5">
    <source>
        <dbReference type="ARBA" id="ARBA00023295"/>
    </source>
</evidence>
<dbReference type="Pfam" id="PF03714">
    <property type="entry name" value="PUD"/>
    <property type="match status" value="3"/>
</dbReference>
<dbReference type="CDD" id="cd10315">
    <property type="entry name" value="CBM41_pullulanase"/>
    <property type="match status" value="3"/>
</dbReference>
<dbReference type="Pfam" id="PF22058">
    <property type="entry name" value="X25_BaPul_like"/>
    <property type="match status" value="2"/>
</dbReference>
<dbReference type="InterPro" id="IPR011838">
    <property type="entry name" value="Pullulan_Gpos"/>
</dbReference>
<feature type="compositionally biased region" description="Gly residues" evidence="10">
    <location>
        <begin position="2127"/>
        <end position="2137"/>
    </location>
</feature>
<proteinExistence type="inferred from homology"/>
<dbReference type="EMBL" id="CP041969">
    <property type="protein sequence ID" value="QMV42545.1"/>
    <property type="molecule type" value="Genomic_DNA"/>
</dbReference>
<dbReference type="Gene3D" id="2.60.40.1110">
    <property type="match status" value="3"/>
</dbReference>
<keyword evidence="2" id="KW-0732">Signal</keyword>
<evidence type="ECO:0000313" key="13">
    <source>
        <dbReference type="Proteomes" id="UP000515679"/>
    </source>
</evidence>
<dbReference type="Pfam" id="PF00128">
    <property type="entry name" value="Alpha-amylase"/>
    <property type="match status" value="2"/>
</dbReference>
<evidence type="ECO:0000256" key="2">
    <source>
        <dbReference type="ARBA" id="ARBA00022729"/>
    </source>
</evidence>
<keyword evidence="4" id="KW-0106">Calcium</keyword>
<name>A0A7G5C011_9BACL</name>
<dbReference type="InterPro" id="IPR013784">
    <property type="entry name" value="Carb-bd-like_fold"/>
</dbReference>
<evidence type="ECO:0000256" key="3">
    <source>
        <dbReference type="ARBA" id="ARBA00022801"/>
    </source>
</evidence>
<evidence type="ECO:0000259" key="11">
    <source>
        <dbReference type="PROSITE" id="PS51272"/>
    </source>
</evidence>
<comment type="similarity">
    <text evidence="1">Belongs to the glycosyl hydrolase 13 family.</text>
</comment>
<dbReference type="InterPro" id="IPR001119">
    <property type="entry name" value="SLH_dom"/>
</dbReference>
<dbReference type="PROSITE" id="PS51272">
    <property type="entry name" value="SLH"/>
    <property type="match status" value="3"/>
</dbReference>
<dbReference type="SUPFAM" id="SSF51445">
    <property type="entry name" value="(Trans)glycosidases"/>
    <property type="match status" value="2"/>
</dbReference>
<dbReference type="Gene3D" id="2.60.40.1180">
    <property type="entry name" value="Golgi alpha-mannosidase II"/>
    <property type="match status" value="2"/>
</dbReference>
<dbReference type="InterPro" id="IPR017853">
    <property type="entry name" value="GH"/>
</dbReference>
<dbReference type="RefSeq" id="WP_182298616.1">
    <property type="nucleotide sequence ID" value="NZ_CP041969.1"/>
</dbReference>
<dbReference type="InterPro" id="IPR003343">
    <property type="entry name" value="Big_2"/>
</dbReference>
<dbReference type="GO" id="GO:0005975">
    <property type="term" value="P:carbohydrate metabolic process"/>
    <property type="evidence" value="ECO:0007669"/>
    <property type="project" value="InterPro"/>
</dbReference>
<dbReference type="CDD" id="cd12962">
    <property type="entry name" value="X25_BaPul_like"/>
    <property type="match status" value="1"/>
</dbReference>
<protein>
    <recommendedName>
        <fullName evidence="7">pullulanase</fullName>
        <ecNumber evidence="7">3.2.1.41</ecNumber>
    </recommendedName>
    <alternativeName>
        <fullName evidence="8">Alpha-dextrin endo-1,6-alpha-glucosidase</fullName>
    </alternativeName>
    <alternativeName>
        <fullName evidence="9">Pullulan 6-glucanohydrolase</fullName>
    </alternativeName>
</protein>
<dbReference type="Gene3D" id="2.60.40.1080">
    <property type="match status" value="1"/>
</dbReference>
<dbReference type="Pfam" id="PF02368">
    <property type="entry name" value="Big_2"/>
    <property type="match status" value="1"/>
</dbReference>
<evidence type="ECO:0000256" key="1">
    <source>
        <dbReference type="ARBA" id="ARBA00008061"/>
    </source>
</evidence>
<evidence type="ECO:0000256" key="6">
    <source>
        <dbReference type="ARBA" id="ARBA00023965"/>
    </source>
</evidence>
<dbReference type="CDD" id="cd11341">
    <property type="entry name" value="AmyAc_Pullulanase_LD-like"/>
    <property type="match status" value="1"/>
</dbReference>
<dbReference type="CDD" id="cd02860">
    <property type="entry name" value="E_set_Pullulanase"/>
    <property type="match status" value="1"/>
</dbReference>
<dbReference type="SUPFAM" id="SSF49373">
    <property type="entry name" value="Invasin/intimin cell-adhesion fragments"/>
    <property type="match status" value="1"/>
</dbReference>
<dbReference type="InterPro" id="IPR054409">
    <property type="entry name" value="X25_BaPul-like"/>
</dbReference>
<dbReference type="InterPro" id="IPR013783">
    <property type="entry name" value="Ig-like_fold"/>
</dbReference>
<dbReference type="EC" id="3.2.1.41" evidence="7"/>
<dbReference type="InterPro" id="IPR008964">
    <property type="entry name" value="Invasin/intimin_cell_adhesion"/>
</dbReference>
<evidence type="ECO:0000256" key="8">
    <source>
        <dbReference type="ARBA" id="ARBA00029618"/>
    </source>
</evidence>
<dbReference type="GO" id="GO:0051060">
    <property type="term" value="F:pullulanase activity"/>
    <property type="evidence" value="ECO:0007669"/>
    <property type="project" value="UniProtKB-EC"/>
</dbReference>
<dbReference type="Pfam" id="PF00395">
    <property type="entry name" value="SLH"/>
    <property type="match status" value="3"/>
</dbReference>
<evidence type="ECO:0000256" key="10">
    <source>
        <dbReference type="SAM" id="MobiDB-lite"/>
    </source>
</evidence>
<keyword evidence="3 12" id="KW-0378">Hydrolase</keyword>
<evidence type="ECO:0000256" key="7">
    <source>
        <dbReference type="ARBA" id="ARBA00024062"/>
    </source>
</evidence>
<dbReference type="InterPro" id="IPR014756">
    <property type="entry name" value="Ig_E-set"/>
</dbReference>
<evidence type="ECO:0000256" key="9">
    <source>
        <dbReference type="ARBA" id="ARBA00031076"/>
    </source>
</evidence>
<dbReference type="InterPro" id="IPR014755">
    <property type="entry name" value="Cu-Rt/internalin_Ig-like"/>
</dbReference>
<dbReference type="SUPFAM" id="SSF81296">
    <property type="entry name" value="E set domains"/>
    <property type="match status" value="1"/>
</dbReference>
<dbReference type="NCBIfam" id="TIGR02102">
    <property type="entry name" value="pullulan_Gpos"/>
    <property type="match status" value="1"/>
</dbReference>
<feature type="domain" description="SLH" evidence="11">
    <location>
        <begin position="2456"/>
        <end position="2511"/>
    </location>
</feature>
<dbReference type="Pfam" id="PF18033">
    <property type="entry name" value="SpuA_C"/>
    <property type="match status" value="1"/>
</dbReference>
<dbReference type="InterPro" id="IPR040806">
    <property type="entry name" value="SpuA_C"/>
</dbReference>
<dbReference type="Proteomes" id="UP000515679">
    <property type="component" value="Chromosome"/>
</dbReference>
<dbReference type="InterPro" id="IPR004193">
    <property type="entry name" value="Glyco_hydro_13_N"/>
</dbReference>
<dbReference type="KEGG" id="cchl:FPL14_16050"/>
<keyword evidence="5 12" id="KW-0326">Glycosidase</keyword>
<dbReference type="InterPro" id="IPR005323">
    <property type="entry name" value="CBM41_pullulanase"/>
</dbReference>
<dbReference type="SMART" id="SM00642">
    <property type="entry name" value="Aamy"/>
    <property type="match status" value="1"/>
</dbReference>
<dbReference type="Gene3D" id="3.20.20.80">
    <property type="entry name" value="Glycosidases"/>
    <property type="match status" value="2"/>
</dbReference>
<dbReference type="InterPro" id="IPR006047">
    <property type="entry name" value="GH13_cat_dom"/>
</dbReference>
<dbReference type="GO" id="GO:0030246">
    <property type="term" value="F:carbohydrate binding"/>
    <property type="evidence" value="ECO:0007669"/>
    <property type="project" value="InterPro"/>
</dbReference>
<evidence type="ECO:0000256" key="4">
    <source>
        <dbReference type="ARBA" id="ARBA00022837"/>
    </source>
</evidence>
<dbReference type="InterPro" id="IPR013780">
    <property type="entry name" value="Glyco_hydro_b"/>
</dbReference>
<reference evidence="12 13" key="1">
    <citation type="submission" date="2019-07" db="EMBL/GenBank/DDBJ databases">
        <authorList>
            <person name="Kim J.K."/>
            <person name="Cheong H.-M."/>
            <person name="Choi Y."/>
            <person name="Hwang K.J."/>
            <person name="Lee S."/>
            <person name="Choi C."/>
        </authorList>
    </citation>
    <scope>NUCLEOTIDE SEQUENCE [LARGE SCALE GENOMIC DNA]</scope>
    <source>
        <strain evidence="12 13">KS 22</strain>
    </source>
</reference>
<dbReference type="SMART" id="SM00635">
    <property type="entry name" value="BID_2"/>
    <property type="match status" value="1"/>
</dbReference>
<dbReference type="Gene3D" id="2.60.40.10">
    <property type="entry name" value="Immunoglobulins"/>
    <property type="match status" value="3"/>
</dbReference>
<keyword evidence="13" id="KW-1185">Reference proteome</keyword>
<sequence>MKLGLRSKRMLAIMLSLALVWSCIGVNPYRASADAPTTATLVGSLQTELGNASDWDPASAKTLMQDMGNGNYQFTGNLPAGTYEFKVAIDGAWTESYGIGSYTNPAKTGTDNIVLTLAAPTTVTFYYNHNSHKIADSTYYAPIADNKLPRVVGTVQTAFGEPADWSPGTASAILTDPDFDNVYSVTKTVYQGSYNYKIVLGNAWGEEYPTADKSLVLPQELPVTFKYNKNDNSVDAEFTLPVDPGAGVPAGHLRVHYNGAYDGVGLWLFKDVANPSTNWSSGATPFTAAQVDDYGAFLDIPLAANAKKIGLVVVNRSNGAKDGGDKEFALTSEAMNEVWLQTGSDVVSPYEPVSLAPNTVRIHYTRGDKDYSKAGLWLFGDVEVKSENVGDGAWPTAATPFTLTDRYGAYIDVAYKSDAKIVKFIAMNRVIGDKDGDTKEFTLMERYSHIWIKQGDNNVYISPYGDMATAIVSAEVVSPTKVLAIFTMTDGLDAAALKNSITIEDKDGNAVNVNQVVIKDATTVEVEAALSLDKLPLSVTYSGKTVSAASGWRMLDALYGYEGNDLGATYNADGTATLKLWAPSASAVTVNIFDKDDATVQIGSHPLIKGDKGVWSETITVRDNNVPVSSKGYFYQYEVTNNGVTKKVLDPYAKSMAEFTVNTKGEAGADGDVVGKAAIVDLNGTDPAGYDFAQIAGYEKREDAIILEMHVRDFTSDPSIEGDLGGARWGSYAAFSKKLDYVKSLGVTHIQLMPVMAWYYGDESKAGQREPGYSAKDNEYNWGYDPHNYFTPDGAYSENPADPELRIKELKGLIDAIHDAGMGVVLDVVYTHLAKTETFNDIVPGYYAWQDPNGNFIGTFGNMLATNHTMAEKLMVDSVKYWFDEYKIDGMRWDMMGYATYDSVQNAYDAASAINPNALFIGEGWKDFAGHIADPSLAGKGADQNWMDKTDDVGVFSDEIRNELKSGYGSEGQPRFITGGARSINTIFNNIKAQPSNITEDDPGDVVSYIEAHDNLPLYDVIAQSIKKNPAIPANDLEIHKRVRLGNLLILTSQGTAFLQNGQEYGRTKQWLDAGVPEQKYTEFKDASDGHIGYFIHDSYDSTDAINMIDWAKATDAVQYPVNHVTKEYTAGLMKLRNSTDAFSLGDQDMVNSNVTLIPAPEIQETDLVIGYKNKATDGTGLYYVFMNADNVSRTITLTEDLTGGTVLVDNDEAGVTAVTAPSGYALTASSLTLDPLTAIIIKKEASAAVLTSLELDMPNYSLPSGSKHQMTVFARYDDGSKRNVTNQAVYTSSRPGVASVSAKGQLTASSLGIANIGVTYKGLAINADVIVTKALAKRYIQFNYIRPDKNYQEWNIWVWGTGVKNDQIDFAKVENGIATVNIEMAPGATKMGFMLRKGTDWNVAKQDITYDRFIEIPANATFVKANVTSMVGDLDILPSISGPVLEDGDATFYYRDDELFKNGKMNTITGVKVKVGATEYPMVYDASKEWYSYTLKNIAVGNHEYTFLVSKGAATSEVNDPYNLVGGKSIVKYRNPTIAIQSTINPGAIASNENGVLKLTVTPSEPVNYKEAYLDLTSLGGSAKAKFDTELMAQSISVKDTVTAGPKSITVTLVDVYGNKHKHTATVNVKARTYTNDKLDFDWDEARIYFALTDRFADGDPANNENVDKNHLEAYHGGDFRGMIDKLDYIQELGINTIWITPIVDNIDFNKGLDFNSKQYGYHGYWAKDFTTIDEHLGDLNTFKELIDKAHDRGIKIMVDVVLNHTGYGLKPGDAIPSITQADKDRFAGMLRTDGVSSDTDEIRGELAYLPDFKTEDPAVRQKIIDWQAGWLNRAKTARGDSIDYFRVDTVKHVESTTWKAFRNALTAIDPEFKLIGEQFGATIDSDGGALRNGQMDSLLDFGFKGKAKEFANGSIDAVDAYLQDRESKLDNTTTMGQFLSSHDEDGFLSHYVDGDKGKLKIAAALQITAKGQPVIYYGEELGRSGKNADDMSKGEFSENRGDMPWDKLTTEKALHDHYKKLLNIRAKFSKVYSKGVRSKVAGSDAEGYLAFNKQYGSENVVTVINAKTTAKPLALNVPFVAGSTIRDEYSEKLYTVSSSQQVTFTLPGMNDGGTAIFSLVKGPSSGGGGGGGGGAAVTPEQPNTQTVNESSLKDGKDGKVEIQIANGTQTVLLPIQAAAALGSNNLVLNSANLSVTFPSAVLDSIGKQVSGTDAAGAQISFEFKPLPAKDGESLLANAGAGKVDLKSASQVYELTLNIVTKDGKKISVTKFDKPLIIKLLVTGNLNKDLIGIYYIGEDGKLEYVGGTLEGDFMTAQITHFSKYAVLEYDKSFADVKATYWASTVIKALTAKQIVTGITDTKFMPEKSITRAEFAALLVRALGIKAEGEAGYSDIGQNAWYAPYVAAASKQGIVKGEQNNTFRPNDTITREEMAVMIIRALEAKNGGKAADAAKPSTFSDRAQVSAWAVQFVDAAAQLELVKGRAKGQFAPQGVMTRAESAQVIYNLLSK</sequence>
<comment type="catalytic activity">
    <reaction evidence="6">
        <text>Hydrolysis of (1-&gt;6)-alpha-D-glucosidic linkages in pullulan, amylopectin and glycogen, and in the alpha- and beta-limit dextrins of amylopectin and glycogen.</text>
        <dbReference type="EC" id="3.2.1.41"/>
    </reaction>
</comment>
<dbReference type="Pfam" id="PF02922">
    <property type="entry name" value="CBM_48"/>
    <property type="match status" value="1"/>
</dbReference>
<feature type="domain" description="SLH" evidence="11">
    <location>
        <begin position="2389"/>
        <end position="2452"/>
    </location>
</feature>
<dbReference type="SUPFAM" id="SSF51011">
    <property type="entry name" value="Glycosyl hydrolase domain"/>
    <property type="match status" value="1"/>
</dbReference>
<accession>A0A7G5C011</accession>
<evidence type="ECO:0000313" key="12">
    <source>
        <dbReference type="EMBL" id="QMV42545.1"/>
    </source>
</evidence>
<feature type="domain" description="SLH" evidence="11">
    <location>
        <begin position="2330"/>
        <end position="2388"/>
    </location>
</feature>